<dbReference type="PANTHER" id="PTHR47723">
    <property type="entry name" value="OS05G0353850 PROTEIN"/>
    <property type="match status" value="1"/>
</dbReference>
<dbReference type="EMBL" id="JARKNE010000007">
    <property type="protein sequence ID" value="KAK5819521.1"/>
    <property type="molecule type" value="Genomic_DNA"/>
</dbReference>
<accession>A0ABR0PE66</accession>
<dbReference type="InterPro" id="IPR002156">
    <property type="entry name" value="RNaseH_domain"/>
</dbReference>
<evidence type="ECO:0000313" key="2">
    <source>
        <dbReference type="EMBL" id="KAK5819521.1"/>
    </source>
</evidence>
<name>A0ABR0PE66_GOSAR</name>
<proteinExistence type="predicted"/>
<gene>
    <name evidence="2" type="ORF">PVK06_024526</name>
</gene>
<evidence type="ECO:0000259" key="1">
    <source>
        <dbReference type="Pfam" id="PF13456"/>
    </source>
</evidence>
<evidence type="ECO:0000313" key="3">
    <source>
        <dbReference type="Proteomes" id="UP001358586"/>
    </source>
</evidence>
<protein>
    <recommendedName>
        <fullName evidence="1">RNase H type-1 domain-containing protein</fullName>
    </recommendedName>
</protein>
<dbReference type="Pfam" id="PF13456">
    <property type="entry name" value="RVT_3"/>
    <property type="match status" value="1"/>
</dbReference>
<dbReference type="InterPro" id="IPR053151">
    <property type="entry name" value="RNase_H-like"/>
</dbReference>
<reference evidence="2 3" key="1">
    <citation type="submission" date="2023-03" db="EMBL/GenBank/DDBJ databases">
        <title>WGS of Gossypium arboreum.</title>
        <authorList>
            <person name="Yu D."/>
        </authorList>
    </citation>
    <scope>NUCLEOTIDE SEQUENCE [LARGE SCALE GENOMIC DNA]</scope>
    <source>
        <tissue evidence="2">Leaf</tissue>
    </source>
</reference>
<dbReference type="Proteomes" id="UP001358586">
    <property type="component" value="Chromosome 7"/>
</dbReference>
<feature type="domain" description="RNase H type-1" evidence="1">
    <location>
        <begin position="73"/>
        <end position="109"/>
    </location>
</feature>
<sequence length="186" mass="20600">MRKVWGKDVEARGGGSWRLYMGATAAARLGFSVSLLKSLGCGLRRIVQNSGWKPPDANWIKLNTNGAVKMNLTKAYSSGLSLAWHKGFRKVALECDNMEIVRLSNEVFDQISNMGVVRNIKETCNWALGYSSPTGISRSKFCTGFIANCSTNMEPGLCLFDYPPTGIWNPLMNDTLRVTSERHCLV</sequence>
<keyword evidence="3" id="KW-1185">Reference proteome</keyword>
<organism evidence="2 3">
    <name type="scientific">Gossypium arboreum</name>
    <name type="common">Tree cotton</name>
    <name type="synonym">Gossypium nanking</name>
    <dbReference type="NCBI Taxonomy" id="29729"/>
    <lineage>
        <taxon>Eukaryota</taxon>
        <taxon>Viridiplantae</taxon>
        <taxon>Streptophyta</taxon>
        <taxon>Embryophyta</taxon>
        <taxon>Tracheophyta</taxon>
        <taxon>Spermatophyta</taxon>
        <taxon>Magnoliopsida</taxon>
        <taxon>eudicotyledons</taxon>
        <taxon>Gunneridae</taxon>
        <taxon>Pentapetalae</taxon>
        <taxon>rosids</taxon>
        <taxon>malvids</taxon>
        <taxon>Malvales</taxon>
        <taxon>Malvaceae</taxon>
        <taxon>Malvoideae</taxon>
        <taxon>Gossypium</taxon>
    </lineage>
</organism>
<comment type="caution">
    <text evidence="2">The sequence shown here is derived from an EMBL/GenBank/DDBJ whole genome shotgun (WGS) entry which is preliminary data.</text>
</comment>
<dbReference type="PANTHER" id="PTHR47723:SF19">
    <property type="entry name" value="POLYNUCLEOTIDYL TRANSFERASE, RIBONUCLEASE H-LIKE SUPERFAMILY PROTEIN"/>
    <property type="match status" value="1"/>
</dbReference>